<comment type="similarity">
    <text evidence="3">Belongs to the PTPS family. QueD subfamily.</text>
</comment>
<dbReference type="OrthoDB" id="5820615at2"/>
<dbReference type="InterPro" id="IPR007115">
    <property type="entry name" value="6-PTP_synth/QueD"/>
</dbReference>
<evidence type="ECO:0000313" key="12">
    <source>
        <dbReference type="Proteomes" id="UP000235116"/>
    </source>
</evidence>
<evidence type="ECO:0000256" key="4">
    <source>
        <dbReference type="ARBA" id="ARBA00012982"/>
    </source>
</evidence>
<dbReference type="SUPFAM" id="SSF55620">
    <property type="entry name" value="Tetrahydrobiopterin biosynthesis enzymes-like"/>
    <property type="match status" value="2"/>
</dbReference>
<dbReference type="Gene3D" id="3.30.479.10">
    <property type="entry name" value="6-pyruvoyl tetrahydropterin synthase/QueD"/>
    <property type="match status" value="2"/>
</dbReference>
<dbReference type="PANTHER" id="PTHR12589">
    <property type="entry name" value="PYRUVOYL TETRAHYDROBIOPTERIN SYNTHASE"/>
    <property type="match status" value="1"/>
</dbReference>
<comment type="catalytic activity">
    <reaction evidence="10">
        <text>7,8-dihydroneopterin 3'-triphosphate + H2O = 6-carboxy-5,6,7,8-tetrahydropterin + triphosphate + acetaldehyde + 2 H(+)</text>
        <dbReference type="Rhea" id="RHEA:27966"/>
        <dbReference type="ChEBI" id="CHEBI:15343"/>
        <dbReference type="ChEBI" id="CHEBI:15377"/>
        <dbReference type="ChEBI" id="CHEBI:15378"/>
        <dbReference type="ChEBI" id="CHEBI:18036"/>
        <dbReference type="ChEBI" id="CHEBI:58462"/>
        <dbReference type="ChEBI" id="CHEBI:61032"/>
        <dbReference type="EC" id="4.1.2.50"/>
    </reaction>
</comment>
<gene>
    <name evidence="11" type="ORF">Kalk_05970</name>
</gene>
<evidence type="ECO:0000256" key="7">
    <source>
        <dbReference type="ARBA" id="ARBA00022833"/>
    </source>
</evidence>
<keyword evidence="8" id="KW-0456">Lyase</keyword>
<accession>A0A2K9LMG3</accession>
<comment type="pathway">
    <text evidence="2">Purine metabolism; 7-cyano-7-deazaguanine biosynthesis.</text>
</comment>
<evidence type="ECO:0000256" key="6">
    <source>
        <dbReference type="ARBA" id="ARBA00022723"/>
    </source>
</evidence>
<evidence type="ECO:0000256" key="5">
    <source>
        <dbReference type="ARBA" id="ARBA00018141"/>
    </source>
</evidence>
<evidence type="ECO:0000256" key="3">
    <source>
        <dbReference type="ARBA" id="ARBA00008900"/>
    </source>
</evidence>
<dbReference type="Pfam" id="PF01242">
    <property type="entry name" value="PTPS"/>
    <property type="match status" value="1"/>
</dbReference>
<dbReference type="AlphaFoldDB" id="A0A2K9LMG3"/>
<evidence type="ECO:0000256" key="1">
    <source>
        <dbReference type="ARBA" id="ARBA00001947"/>
    </source>
</evidence>
<keyword evidence="6" id="KW-0479">Metal-binding</keyword>
<dbReference type="InterPro" id="IPR038418">
    <property type="entry name" value="6-PTP_synth/QueD_sf"/>
</dbReference>
<evidence type="ECO:0000256" key="9">
    <source>
        <dbReference type="ARBA" id="ARBA00031449"/>
    </source>
</evidence>
<dbReference type="GO" id="GO:0070497">
    <property type="term" value="F:6-carboxytetrahydropterin synthase activity"/>
    <property type="evidence" value="ECO:0007669"/>
    <property type="project" value="UniProtKB-EC"/>
</dbReference>
<dbReference type="Proteomes" id="UP000235116">
    <property type="component" value="Chromosome"/>
</dbReference>
<dbReference type="PANTHER" id="PTHR12589:SF7">
    <property type="entry name" value="6-PYRUVOYL TETRAHYDROBIOPTERIN SYNTHASE"/>
    <property type="match status" value="1"/>
</dbReference>
<dbReference type="EC" id="4.1.2.50" evidence="4"/>
<evidence type="ECO:0000256" key="10">
    <source>
        <dbReference type="ARBA" id="ARBA00048807"/>
    </source>
</evidence>
<name>A0A2K9LMG3_9GAMM</name>
<dbReference type="UniPathway" id="UPA00391"/>
<protein>
    <recommendedName>
        <fullName evidence="5">6-carboxy-5,6,7,8-tetrahydropterin synthase</fullName>
        <ecNumber evidence="4">4.1.2.50</ecNumber>
    </recommendedName>
    <alternativeName>
        <fullName evidence="9">Queuosine biosynthesis protein QueD</fullName>
    </alternativeName>
</protein>
<evidence type="ECO:0000256" key="2">
    <source>
        <dbReference type="ARBA" id="ARBA00005061"/>
    </source>
</evidence>
<reference evidence="12" key="1">
    <citation type="submission" date="2017-08" db="EMBL/GenBank/DDBJ databases">
        <title>Direct submision.</title>
        <authorList>
            <person name="Kim S.-J."/>
            <person name="Rhee S.-K."/>
        </authorList>
    </citation>
    <scope>NUCLEOTIDE SEQUENCE [LARGE SCALE GENOMIC DNA]</scope>
    <source>
        <strain evidence="12">GI5</strain>
    </source>
</reference>
<sequence>MSALFVKHLTVLDFSYVHLTRGILGESWIVDVELYGELDHQGMVFDFGHVKKKVRDAVESLFDHKLVLPKGLPTLQTRSVDDGLEITWRDAQNRHYRHLSPLEAVEWVDTDEITADALIPLLEDAAMAAVPDNVSRVVIELRSEEISGAFYHYSHGLKKHDGNCQRIAHGHRSRVKILRNGKRDPLLEKAWALKWKDIYIGTEEDLMSRLTEDGVDYCQFGYDAPQGRFELTLPESQVYLIPTDSTVEYLADHMAACLKKDDPEHQFEVKAYEGVMKGAIAFK</sequence>
<keyword evidence="7" id="KW-0862">Zinc</keyword>
<organism evidence="11 12">
    <name type="scientific">Ketobacter alkanivorans</name>
    <dbReference type="NCBI Taxonomy" id="1917421"/>
    <lineage>
        <taxon>Bacteria</taxon>
        <taxon>Pseudomonadati</taxon>
        <taxon>Pseudomonadota</taxon>
        <taxon>Gammaproteobacteria</taxon>
        <taxon>Pseudomonadales</taxon>
        <taxon>Ketobacteraceae</taxon>
        <taxon>Ketobacter</taxon>
    </lineage>
</organism>
<comment type="cofactor">
    <cofactor evidence="1">
        <name>Zn(2+)</name>
        <dbReference type="ChEBI" id="CHEBI:29105"/>
    </cofactor>
</comment>
<proteinExistence type="inferred from homology"/>
<dbReference type="KEGG" id="kak:Kalk_05970"/>
<keyword evidence="12" id="KW-1185">Reference proteome</keyword>
<evidence type="ECO:0000313" key="11">
    <source>
        <dbReference type="EMBL" id="AUM11994.1"/>
    </source>
</evidence>
<dbReference type="RefSeq" id="WP_101893331.1">
    <property type="nucleotide sequence ID" value="NZ_CP022684.1"/>
</dbReference>
<dbReference type="EMBL" id="CP022684">
    <property type="protein sequence ID" value="AUM11994.1"/>
    <property type="molecule type" value="Genomic_DNA"/>
</dbReference>
<evidence type="ECO:0000256" key="8">
    <source>
        <dbReference type="ARBA" id="ARBA00023239"/>
    </source>
</evidence>
<dbReference type="GO" id="GO:0046872">
    <property type="term" value="F:metal ion binding"/>
    <property type="evidence" value="ECO:0007669"/>
    <property type="project" value="UniProtKB-KW"/>
</dbReference>